<dbReference type="RefSeq" id="WP_126197214.1">
    <property type="nucleotide sequence ID" value="NZ_CP085954.1"/>
</dbReference>
<reference evidence="1 2" key="1">
    <citation type="submission" date="2018-12" db="EMBL/GenBank/DDBJ databases">
        <authorList>
            <consortium name="Pathogen Informatics"/>
        </authorList>
    </citation>
    <scope>NUCLEOTIDE SEQUENCE [LARGE SCALE GENOMIC DNA]</scope>
    <source>
        <strain evidence="1 2">NCTC10741</strain>
    </source>
</reference>
<dbReference type="EMBL" id="LR131273">
    <property type="protein sequence ID" value="VDR40199.1"/>
    <property type="molecule type" value="Genomic_DNA"/>
</dbReference>
<proteinExistence type="predicted"/>
<organism evidence="1 2">
    <name type="scientific">Tsukamurella paurometabola</name>
    <name type="common">Corynebacterium paurometabolum</name>
    <dbReference type="NCBI Taxonomy" id="2061"/>
    <lineage>
        <taxon>Bacteria</taxon>
        <taxon>Bacillati</taxon>
        <taxon>Actinomycetota</taxon>
        <taxon>Actinomycetes</taxon>
        <taxon>Mycobacteriales</taxon>
        <taxon>Tsukamurellaceae</taxon>
        <taxon>Tsukamurella</taxon>
    </lineage>
</organism>
<dbReference type="Proteomes" id="UP000271626">
    <property type="component" value="Chromosome"/>
</dbReference>
<accession>A0A3P8K4D4</accession>
<gene>
    <name evidence="1" type="ORF">NCTC10741_03355</name>
</gene>
<dbReference type="AlphaFoldDB" id="A0A3P8K4D4"/>
<protein>
    <submittedName>
        <fullName evidence="1">Uncharacterized protein</fullName>
    </submittedName>
</protein>
<evidence type="ECO:0000313" key="1">
    <source>
        <dbReference type="EMBL" id="VDR40199.1"/>
    </source>
</evidence>
<evidence type="ECO:0000313" key="2">
    <source>
        <dbReference type="Proteomes" id="UP000271626"/>
    </source>
</evidence>
<sequence>MNDDPLYGRGGTQPPPRKVTEVGWIKWWRGADGTEHTEFKPNAVHTRDEQRALIESVVAQFLTPRC</sequence>
<name>A0A3P8K4D4_TSUPA</name>